<comment type="caution">
    <text evidence="1">The sequence shown here is derived from an EMBL/GenBank/DDBJ whole genome shotgun (WGS) entry which is preliminary data.</text>
</comment>
<proteinExistence type="predicted"/>
<evidence type="ECO:0000313" key="2">
    <source>
        <dbReference type="Proteomes" id="UP000823775"/>
    </source>
</evidence>
<evidence type="ECO:0000313" key="1">
    <source>
        <dbReference type="EMBL" id="MCD9644699.1"/>
    </source>
</evidence>
<gene>
    <name evidence="1" type="ORF">HAX54_033113</name>
</gene>
<sequence>MRMALTQWITGTNSSLSNSSLIVRNIFKYVENPDILLMGLVDGTPNNPNKWGSENMDLDHIHMESSPCQRLNTHRSYLHHVLSYLLDPNSIDVEGNILHNTLGDCIGHSVTVNSKSTHDLSSQLQNADNHLLHNTRQRKGKRMYISKKTKLLELDKAYVVVPNNSAIIFDVIQINSQYRVV</sequence>
<dbReference type="Proteomes" id="UP000823775">
    <property type="component" value="Unassembled WGS sequence"/>
</dbReference>
<protein>
    <submittedName>
        <fullName evidence="1">Uncharacterized protein</fullName>
    </submittedName>
</protein>
<reference evidence="1 2" key="1">
    <citation type="journal article" date="2021" name="BMC Genomics">
        <title>Datura genome reveals duplications of psychoactive alkaloid biosynthetic genes and high mutation rate following tissue culture.</title>
        <authorList>
            <person name="Rajewski A."/>
            <person name="Carter-House D."/>
            <person name="Stajich J."/>
            <person name="Litt A."/>
        </authorList>
    </citation>
    <scope>NUCLEOTIDE SEQUENCE [LARGE SCALE GENOMIC DNA]</scope>
    <source>
        <strain evidence="1">AR-01</strain>
    </source>
</reference>
<name>A0ABS8VCU8_DATST</name>
<accession>A0ABS8VCU8</accession>
<dbReference type="EMBL" id="JACEIK010004226">
    <property type="protein sequence ID" value="MCD9644699.1"/>
    <property type="molecule type" value="Genomic_DNA"/>
</dbReference>
<organism evidence="1 2">
    <name type="scientific">Datura stramonium</name>
    <name type="common">Jimsonweed</name>
    <name type="synonym">Common thornapple</name>
    <dbReference type="NCBI Taxonomy" id="4076"/>
    <lineage>
        <taxon>Eukaryota</taxon>
        <taxon>Viridiplantae</taxon>
        <taxon>Streptophyta</taxon>
        <taxon>Embryophyta</taxon>
        <taxon>Tracheophyta</taxon>
        <taxon>Spermatophyta</taxon>
        <taxon>Magnoliopsida</taxon>
        <taxon>eudicotyledons</taxon>
        <taxon>Gunneridae</taxon>
        <taxon>Pentapetalae</taxon>
        <taxon>asterids</taxon>
        <taxon>lamiids</taxon>
        <taxon>Solanales</taxon>
        <taxon>Solanaceae</taxon>
        <taxon>Solanoideae</taxon>
        <taxon>Datureae</taxon>
        <taxon>Datura</taxon>
    </lineage>
</organism>
<keyword evidence="2" id="KW-1185">Reference proteome</keyword>